<organism evidence="1 2">
    <name type="scientific">Fusarium torreyae</name>
    <dbReference type="NCBI Taxonomy" id="1237075"/>
    <lineage>
        <taxon>Eukaryota</taxon>
        <taxon>Fungi</taxon>
        <taxon>Dikarya</taxon>
        <taxon>Ascomycota</taxon>
        <taxon>Pezizomycotina</taxon>
        <taxon>Sordariomycetes</taxon>
        <taxon>Hypocreomycetidae</taxon>
        <taxon>Hypocreales</taxon>
        <taxon>Nectriaceae</taxon>
        <taxon>Fusarium</taxon>
    </lineage>
</organism>
<keyword evidence="2" id="KW-1185">Reference proteome</keyword>
<reference evidence="1" key="1">
    <citation type="submission" date="2022-09" db="EMBL/GenBank/DDBJ databases">
        <title>Fusarium specimens isolated from Avocado Roots.</title>
        <authorList>
            <person name="Stajich J."/>
            <person name="Roper C."/>
            <person name="Heimlech-Rivalta G."/>
        </authorList>
    </citation>
    <scope>NUCLEOTIDE SEQUENCE</scope>
    <source>
        <strain evidence="1">CF00136</strain>
    </source>
</reference>
<dbReference type="EMBL" id="JAOQAZ010000013">
    <property type="protein sequence ID" value="KAJ4260526.1"/>
    <property type="molecule type" value="Genomic_DNA"/>
</dbReference>
<evidence type="ECO:0000313" key="1">
    <source>
        <dbReference type="EMBL" id="KAJ4260526.1"/>
    </source>
</evidence>
<dbReference type="Proteomes" id="UP001152049">
    <property type="component" value="Unassembled WGS sequence"/>
</dbReference>
<dbReference type="AlphaFoldDB" id="A0A9W8S1E6"/>
<name>A0A9W8S1E6_9HYPO</name>
<evidence type="ECO:0000313" key="2">
    <source>
        <dbReference type="Proteomes" id="UP001152049"/>
    </source>
</evidence>
<proteinExistence type="predicted"/>
<gene>
    <name evidence="1" type="ORF">NW762_007267</name>
</gene>
<sequence length="133" mass="15525">MENELHQSIADQVSEISENMVELMLKADALGDVPEWPPANKIRLLRSYFRMWVQSCGAFLEPHSSHSIEYQFREDQYRCSMIREELTTLNRQSLALHYDERPDFQEPAAIQGLVAHLGETLDRLFNWIDPSTM</sequence>
<protein>
    <submittedName>
        <fullName evidence="1">Uncharacterized protein</fullName>
    </submittedName>
</protein>
<accession>A0A9W8S1E6</accession>
<comment type="caution">
    <text evidence="1">The sequence shown here is derived from an EMBL/GenBank/DDBJ whole genome shotgun (WGS) entry which is preliminary data.</text>
</comment>
<dbReference type="OrthoDB" id="10465590at2759"/>